<dbReference type="InterPro" id="IPR011990">
    <property type="entry name" value="TPR-like_helical_dom_sf"/>
</dbReference>
<gene>
    <name evidence="4" type="ORF">KEG57_49680</name>
</gene>
<evidence type="ECO:0000313" key="4">
    <source>
        <dbReference type="EMBL" id="MDC3988636.1"/>
    </source>
</evidence>
<evidence type="ECO:0000313" key="5">
    <source>
        <dbReference type="Proteomes" id="UP001151081"/>
    </source>
</evidence>
<dbReference type="SUPFAM" id="SSF48695">
    <property type="entry name" value="Multiheme cytochromes"/>
    <property type="match status" value="1"/>
</dbReference>
<proteinExistence type="predicted"/>
<accession>A0A9X3XID4</accession>
<dbReference type="AlphaFoldDB" id="A0A9X3XID4"/>
<evidence type="ECO:0000256" key="1">
    <source>
        <dbReference type="ARBA" id="ARBA00022729"/>
    </source>
</evidence>
<evidence type="ECO:0000259" key="3">
    <source>
        <dbReference type="Pfam" id="PF13435"/>
    </source>
</evidence>
<keyword evidence="5" id="KW-1185">Reference proteome</keyword>
<dbReference type="InterPro" id="IPR051829">
    <property type="entry name" value="Multiheme_Cytochr_ET"/>
</dbReference>
<dbReference type="SUPFAM" id="SSF48452">
    <property type="entry name" value="TPR-like"/>
    <property type="match status" value="1"/>
</dbReference>
<feature type="signal peptide" evidence="2">
    <location>
        <begin position="1"/>
        <end position="19"/>
    </location>
</feature>
<keyword evidence="1 2" id="KW-0732">Signal</keyword>
<feature type="chain" id="PRO_5040870403" description="Cytochrome c-552/4 domain-containing protein" evidence="2">
    <location>
        <begin position="20"/>
        <end position="734"/>
    </location>
</feature>
<dbReference type="EMBL" id="JAGTJJ010000078">
    <property type="protein sequence ID" value="MDC3988636.1"/>
    <property type="molecule type" value="Genomic_DNA"/>
</dbReference>
<comment type="caution">
    <text evidence="4">The sequence shown here is derived from an EMBL/GenBank/DDBJ whole genome shotgun (WGS) entry which is preliminary data.</text>
</comment>
<dbReference type="PROSITE" id="PS51257">
    <property type="entry name" value="PROKAR_LIPOPROTEIN"/>
    <property type="match status" value="1"/>
</dbReference>
<dbReference type="InterPro" id="IPR036280">
    <property type="entry name" value="Multihaem_cyt_sf"/>
</dbReference>
<dbReference type="Gene3D" id="1.10.1130.10">
    <property type="entry name" value="Flavocytochrome C3, Chain A"/>
    <property type="match status" value="1"/>
</dbReference>
<dbReference type="Gene3D" id="1.25.40.10">
    <property type="entry name" value="Tetratricopeptide repeat domain"/>
    <property type="match status" value="1"/>
</dbReference>
<feature type="domain" description="Cytochrome c-552/4" evidence="3">
    <location>
        <begin position="79"/>
        <end position="161"/>
    </location>
</feature>
<name>A0A9X3XID4_9BACT</name>
<evidence type="ECO:0000256" key="2">
    <source>
        <dbReference type="SAM" id="SignalP"/>
    </source>
</evidence>
<organism evidence="4 5">
    <name type="scientific">Polyangium jinanense</name>
    <dbReference type="NCBI Taxonomy" id="2829994"/>
    <lineage>
        <taxon>Bacteria</taxon>
        <taxon>Pseudomonadati</taxon>
        <taxon>Myxococcota</taxon>
        <taxon>Polyangia</taxon>
        <taxon>Polyangiales</taxon>
        <taxon>Polyangiaceae</taxon>
        <taxon>Polyangium</taxon>
    </lineage>
</organism>
<dbReference type="InterPro" id="IPR023155">
    <property type="entry name" value="Cyt_c-552/4"/>
</dbReference>
<sequence>MRRQSALLGTVLLSSLVLAISCAPSSGTPDPPPKTAAPADDPTRARIFATLPQSKLELAPAETVLKGKHRGKEMADGSECEGCHADVAAAFRGSAHAFASFNNPVYRAAVDRFRADVDHAKSKFCGGCHDISLLVDGGMDKAIEPSDTRAHAGIGCRTCHGIEEARIDGNGSYTLTAEPFPLPTKGDPRSIAAHKARAASPALRTTALCASCHRAFLNEGTGNAHHLIGQDDMTPWQQSVFAGSRVHALDEEVPEQDCRGCHMPRIRADRGDPAAKDGKIASHAFLGGHTWLAAIRKDPDVLAKTRAFLEGSVSIDIAAVIGADGHRTLPADGAPMAAGERVVLAVALRNERVGHRFPGGTMDAADAWVEVEVRDANGALVAEAGLEHEATGDDPTAHRLRALQVGDDGKPRLERQTEQFRAPVFNHTIPPRGAQVVEYGLETPVGVAFPLRVIARLRHRTRSLPVFHAACEASKSERGKAFRAAGFDLDGCTPEPVTKVAETEVWIGPGSAGRKPEKPGKPTWRRLYDHGLGMIGALQERRDEAGPSLVAALAEAEATGEARPKAVVMAALALLASRQGRVDEAMGWLDKLAPLAPDHPAIPYLRGEALSQVWRFEKAAPPLAEAAERAPGDDAAWVMLAVARGSAADARGALWAARRGLVVQPRDHDLLRVQALSLAALSAPEAEVSAAWEAWQKVRPADVIPRVKAKCSRDVPGCALERSPVHVHPLRMRR</sequence>
<dbReference type="RefSeq" id="WP_272459850.1">
    <property type="nucleotide sequence ID" value="NZ_JAGTJJ010000078.1"/>
</dbReference>
<dbReference type="Proteomes" id="UP001151081">
    <property type="component" value="Unassembled WGS sequence"/>
</dbReference>
<dbReference type="Pfam" id="PF13435">
    <property type="entry name" value="Cytochrome_C554"/>
    <property type="match status" value="1"/>
</dbReference>
<reference evidence="4 5" key="1">
    <citation type="submission" date="2021-04" db="EMBL/GenBank/DDBJ databases">
        <title>Genome analysis of Polyangium sp.</title>
        <authorList>
            <person name="Li Y."/>
            <person name="Wang J."/>
        </authorList>
    </citation>
    <scope>NUCLEOTIDE SEQUENCE [LARGE SCALE GENOMIC DNA]</scope>
    <source>
        <strain evidence="4 5">SDU14</strain>
    </source>
</reference>
<protein>
    <recommendedName>
        <fullName evidence="3">Cytochrome c-552/4 domain-containing protein</fullName>
    </recommendedName>
</protein>
<dbReference type="PANTHER" id="PTHR35038">
    <property type="entry name" value="DISSIMILATORY SULFITE REDUCTASE SIRA"/>
    <property type="match status" value="1"/>
</dbReference>